<evidence type="ECO:0000313" key="1">
    <source>
        <dbReference type="EMBL" id="KAJ0086198.1"/>
    </source>
</evidence>
<proteinExistence type="predicted"/>
<evidence type="ECO:0000313" key="2">
    <source>
        <dbReference type="Proteomes" id="UP001164250"/>
    </source>
</evidence>
<dbReference type="EMBL" id="CM047906">
    <property type="protein sequence ID" value="KAJ0086198.1"/>
    <property type="molecule type" value="Genomic_DNA"/>
</dbReference>
<dbReference type="Proteomes" id="UP001164250">
    <property type="component" value="Chromosome 10"/>
</dbReference>
<comment type="caution">
    <text evidence="1">The sequence shown here is derived from an EMBL/GenBank/DDBJ whole genome shotgun (WGS) entry which is preliminary data.</text>
</comment>
<accession>A0ACC1AHV4</accession>
<protein>
    <submittedName>
        <fullName evidence="1">Uncharacterized protein</fullName>
    </submittedName>
</protein>
<keyword evidence="2" id="KW-1185">Reference proteome</keyword>
<gene>
    <name evidence="1" type="ORF">Patl1_09519</name>
</gene>
<name>A0ACC1AHV4_9ROSI</name>
<reference evidence="2" key="1">
    <citation type="journal article" date="2023" name="G3 (Bethesda)">
        <title>Genome assembly and association tests identify interacting loci associated with vigor, precocity, and sex in interspecific pistachio rootstocks.</title>
        <authorList>
            <person name="Palmer W."/>
            <person name="Jacygrad E."/>
            <person name="Sagayaradj S."/>
            <person name="Cavanaugh K."/>
            <person name="Han R."/>
            <person name="Bertier L."/>
            <person name="Beede B."/>
            <person name="Kafkas S."/>
            <person name="Golino D."/>
            <person name="Preece J."/>
            <person name="Michelmore R."/>
        </authorList>
    </citation>
    <scope>NUCLEOTIDE SEQUENCE [LARGE SCALE GENOMIC DNA]</scope>
</reference>
<sequence>MRSASNIDLHFLITLIYLLLLFSVCSAYSDLDVLLKLKSSMIGPNGSGLKGLGVIVFSLSSLHLLWAILPEIGLLNKLVNLTLSNVNLTGTLPLEMANLTSLKVFNISNNVFKGNFPGQIVLGMTELETLDAYDNNFTGPLPVEIASLK</sequence>
<organism evidence="1 2">
    <name type="scientific">Pistacia atlantica</name>
    <dbReference type="NCBI Taxonomy" id="434234"/>
    <lineage>
        <taxon>Eukaryota</taxon>
        <taxon>Viridiplantae</taxon>
        <taxon>Streptophyta</taxon>
        <taxon>Embryophyta</taxon>
        <taxon>Tracheophyta</taxon>
        <taxon>Spermatophyta</taxon>
        <taxon>Magnoliopsida</taxon>
        <taxon>eudicotyledons</taxon>
        <taxon>Gunneridae</taxon>
        <taxon>Pentapetalae</taxon>
        <taxon>rosids</taxon>
        <taxon>malvids</taxon>
        <taxon>Sapindales</taxon>
        <taxon>Anacardiaceae</taxon>
        <taxon>Pistacia</taxon>
    </lineage>
</organism>